<sequence length="127" mass="14499">MGNSGRHVDEKTQSFLPLQERCTRQYTTTPRVAQGQQNKVILHQLGQNPHTKSIKRSPEQPNNRTTERLALIMRSFEALFDPPCLFVRSIQNTRKRRSDRLFGSNVLFVGSAAVIPRRSQRLAAKKG</sequence>
<organism evidence="1 2">
    <name type="scientific">Bimuria novae-zelandiae CBS 107.79</name>
    <dbReference type="NCBI Taxonomy" id="1447943"/>
    <lineage>
        <taxon>Eukaryota</taxon>
        <taxon>Fungi</taxon>
        <taxon>Dikarya</taxon>
        <taxon>Ascomycota</taxon>
        <taxon>Pezizomycotina</taxon>
        <taxon>Dothideomycetes</taxon>
        <taxon>Pleosporomycetidae</taxon>
        <taxon>Pleosporales</taxon>
        <taxon>Massarineae</taxon>
        <taxon>Didymosphaeriaceae</taxon>
        <taxon>Bimuria</taxon>
    </lineage>
</organism>
<dbReference type="Proteomes" id="UP000800036">
    <property type="component" value="Unassembled WGS sequence"/>
</dbReference>
<gene>
    <name evidence="1" type="ORF">BU23DRAFT_8444</name>
</gene>
<accession>A0A6A5VU44</accession>
<dbReference type="AlphaFoldDB" id="A0A6A5VU44"/>
<proteinExistence type="predicted"/>
<evidence type="ECO:0000313" key="1">
    <source>
        <dbReference type="EMBL" id="KAF1980425.1"/>
    </source>
</evidence>
<reference evidence="1" key="1">
    <citation type="journal article" date="2020" name="Stud. Mycol.">
        <title>101 Dothideomycetes genomes: a test case for predicting lifestyles and emergence of pathogens.</title>
        <authorList>
            <person name="Haridas S."/>
            <person name="Albert R."/>
            <person name="Binder M."/>
            <person name="Bloem J."/>
            <person name="Labutti K."/>
            <person name="Salamov A."/>
            <person name="Andreopoulos B."/>
            <person name="Baker S."/>
            <person name="Barry K."/>
            <person name="Bills G."/>
            <person name="Bluhm B."/>
            <person name="Cannon C."/>
            <person name="Castanera R."/>
            <person name="Culley D."/>
            <person name="Daum C."/>
            <person name="Ezra D."/>
            <person name="Gonzalez J."/>
            <person name="Henrissat B."/>
            <person name="Kuo A."/>
            <person name="Liang C."/>
            <person name="Lipzen A."/>
            <person name="Lutzoni F."/>
            <person name="Magnuson J."/>
            <person name="Mondo S."/>
            <person name="Nolan M."/>
            <person name="Ohm R."/>
            <person name="Pangilinan J."/>
            <person name="Park H.-J."/>
            <person name="Ramirez L."/>
            <person name="Alfaro M."/>
            <person name="Sun H."/>
            <person name="Tritt A."/>
            <person name="Yoshinaga Y."/>
            <person name="Zwiers L.-H."/>
            <person name="Turgeon B."/>
            <person name="Goodwin S."/>
            <person name="Spatafora J."/>
            <person name="Crous P."/>
            <person name="Grigoriev I."/>
        </authorList>
    </citation>
    <scope>NUCLEOTIDE SEQUENCE</scope>
    <source>
        <strain evidence="1">CBS 107.79</strain>
    </source>
</reference>
<keyword evidence="2" id="KW-1185">Reference proteome</keyword>
<dbReference type="EMBL" id="ML976656">
    <property type="protein sequence ID" value="KAF1980425.1"/>
    <property type="molecule type" value="Genomic_DNA"/>
</dbReference>
<protein>
    <submittedName>
        <fullName evidence="1">Uncharacterized protein</fullName>
    </submittedName>
</protein>
<name>A0A6A5VU44_9PLEO</name>
<evidence type="ECO:0000313" key="2">
    <source>
        <dbReference type="Proteomes" id="UP000800036"/>
    </source>
</evidence>